<evidence type="ECO:0000313" key="2">
    <source>
        <dbReference type="Proteomes" id="UP001140076"/>
    </source>
</evidence>
<keyword evidence="2" id="KW-1185">Reference proteome</keyword>
<dbReference type="Proteomes" id="UP001140076">
    <property type="component" value="Unassembled WGS sequence"/>
</dbReference>
<evidence type="ECO:0000313" key="1">
    <source>
        <dbReference type="EMBL" id="MDA0566444.1"/>
    </source>
</evidence>
<comment type="caution">
    <text evidence="1">The sequence shown here is derived from an EMBL/GenBank/DDBJ whole genome shotgun (WGS) entry which is preliminary data.</text>
</comment>
<name>A0A9X3SIM2_9ACTN</name>
<reference evidence="1" key="1">
    <citation type="submission" date="2021-10" db="EMBL/GenBank/DDBJ databases">
        <title>Streptomonospora sp. nov., isolated from mangrove soil.</title>
        <authorList>
            <person name="Chen X."/>
            <person name="Ge X."/>
            <person name="Liu W."/>
        </authorList>
    </citation>
    <scope>NUCLEOTIDE SEQUENCE</scope>
    <source>
        <strain evidence="1">S1-112</strain>
    </source>
</reference>
<sequence>MHYHVYRWRGTATEYQRRHTYESHIDQAAFARSPVPPLKACWWLRKPAEAAAGTYNTAHDAARWLAAEYRAVADTIAVPGLWTADRQEHAARDLADGRDITWSWSLEGDRRAFASAVACSPNRWDPDAACPLRDRPRHT</sequence>
<accession>A0A9X3SIM2</accession>
<dbReference type="EMBL" id="JAJAQC010000036">
    <property type="protein sequence ID" value="MDA0566444.1"/>
    <property type="molecule type" value="Genomic_DNA"/>
</dbReference>
<dbReference type="RefSeq" id="WP_270073702.1">
    <property type="nucleotide sequence ID" value="NZ_JAJAQC010000036.1"/>
</dbReference>
<dbReference type="AlphaFoldDB" id="A0A9X3SIM2"/>
<protein>
    <submittedName>
        <fullName evidence="1">Uncharacterized protein</fullName>
    </submittedName>
</protein>
<gene>
    <name evidence="1" type="ORF">LG943_19300</name>
</gene>
<proteinExistence type="predicted"/>
<organism evidence="1 2">
    <name type="scientific">Streptomonospora mangrovi</name>
    <dbReference type="NCBI Taxonomy" id="2883123"/>
    <lineage>
        <taxon>Bacteria</taxon>
        <taxon>Bacillati</taxon>
        <taxon>Actinomycetota</taxon>
        <taxon>Actinomycetes</taxon>
        <taxon>Streptosporangiales</taxon>
        <taxon>Nocardiopsidaceae</taxon>
        <taxon>Streptomonospora</taxon>
    </lineage>
</organism>